<organism evidence="2 3">
    <name type="scientific">Robertmurraya siralis</name>
    <dbReference type="NCBI Taxonomy" id="77777"/>
    <lineage>
        <taxon>Bacteria</taxon>
        <taxon>Bacillati</taxon>
        <taxon>Bacillota</taxon>
        <taxon>Bacilli</taxon>
        <taxon>Bacillales</taxon>
        <taxon>Bacillaceae</taxon>
        <taxon>Robertmurraya</taxon>
    </lineage>
</organism>
<dbReference type="PANTHER" id="PTHR11803:SF39">
    <property type="entry name" value="2-IMINOBUTANOATE_2-IMINOPROPANOATE DEAMINASE"/>
    <property type="match status" value="1"/>
</dbReference>
<dbReference type="Gene3D" id="3.30.1330.40">
    <property type="entry name" value="RutC-like"/>
    <property type="match status" value="1"/>
</dbReference>
<proteinExistence type="inferred from homology"/>
<name>A0A920BUU0_9BACI</name>
<sequence>MEAITTKNAPQALGPYSQAIKVGEYLFLSGQIPINPASNKVEAVGIKEQTRQVMDNIRSILESDELGLENIVKTTIFITDMEQFSIVNEEYGAILGSHRPARSTIEVSRLPKDVLIEIEAIATYAVR</sequence>
<accession>A0A920BUU0</accession>
<dbReference type="PROSITE" id="PS01094">
    <property type="entry name" value="UPF0076"/>
    <property type="match status" value="1"/>
</dbReference>
<dbReference type="PANTHER" id="PTHR11803">
    <property type="entry name" value="2-IMINOBUTANOATE/2-IMINOPROPANOATE DEAMINASE RIDA"/>
    <property type="match status" value="1"/>
</dbReference>
<comment type="similarity">
    <text evidence="1">Belongs to the RutC family.</text>
</comment>
<dbReference type="InterPro" id="IPR019897">
    <property type="entry name" value="RidA_CS"/>
</dbReference>
<comment type="caution">
    <text evidence="2">The sequence shown here is derived from an EMBL/GenBank/DDBJ whole genome shotgun (WGS) entry which is preliminary data.</text>
</comment>
<dbReference type="EMBL" id="BORC01000004">
    <property type="protein sequence ID" value="GIN62647.1"/>
    <property type="molecule type" value="Genomic_DNA"/>
</dbReference>
<dbReference type="FunFam" id="3.30.1330.40:FF:000001">
    <property type="entry name" value="L-PSP family endoribonuclease"/>
    <property type="match status" value="1"/>
</dbReference>
<dbReference type="GO" id="GO:0005829">
    <property type="term" value="C:cytosol"/>
    <property type="evidence" value="ECO:0007669"/>
    <property type="project" value="TreeGrafter"/>
</dbReference>
<dbReference type="InterPro" id="IPR006056">
    <property type="entry name" value="RidA"/>
</dbReference>
<protein>
    <submittedName>
        <fullName evidence="2">Reactive intermediate/imine deaminase</fullName>
    </submittedName>
</protein>
<evidence type="ECO:0000256" key="1">
    <source>
        <dbReference type="ARBA" id="ARBA00010552"/>
    </source>
</evidence>
<evidence type="ECO:0000313" key="2">
    <source>
        <dbReference type="EMBL" id="GIN62647.1"/>
    </source>
</evidence>
<dbReference type="CDD" id="cd00448">
    <property type="entry name" value="YjgF_YER057c_UK114_family"/>
    <property type="match status" value="1"/>
</dbReference>
<dbReference type="Proteomes" id="UP000682111">
    <property type="component" value="Unassembled WGS sequence"/>
</dbReference>
<keyword evidence="3" id="KW-1185">Reference proteome</keyword>
<evidence type="ECO:0000313" key="3">
    <source>
        <dbReference type="Proteomes" id="UP000682111"/>
    </source>
</evidence>
<dbReference type="NCBIfam" id="TIGR00004">
    <property type="entry name" value="Rid family detoxifying hydrolase"/>
    <property type="match status" value="1"/>
</dbReference>
<dbReference type="Pfam" id="PF01042">
    <property type="entry name" value="Ribonuc_L-PSP"/>
    <property type="match status" value="1"/>
</dbReference>
<dbReference type="SUPFAM" id="SSF55298">
    <property type="entry name" value="YjgF-like"/>
    <property type="match status" value="1"/>
</dbReference>
<gene>
    <name evidence="2" type="ORF">J27TS8_26400</name>
</gene>
<dbReference type="InterPro" id="IPR035959">
    <property type="entry name" value="RutC-like_sf"/>
</dbReference>
<reference evidence="2" key="1">
    <citation type="submission" date="2021-03" db="EMBL/GenBank/DDBJ databases">
        <title>Antimicrobial resistance genes in bacteria isolated from Japanese honey, and their potential for conferring macrolide and lincosamide resistance in the American foulbrood pathogen Paenibacillus larvae.</title>
        <authorList>
            <person name="Okamoto M."/>
            <person name="Kumagai M."/>
            <person name="Kanamori H."/>
            <person name="Takamatsu D."/>
        </authorList>
    </citation>
    <scope>NUCLEOTIDE SEQUENCE</scope>
    <source>
        <strain evidence="2">J27TS8</strain>
    </source>
</reference>
<dbReference type="RefSeq" id="WP_095309329.1">
    <property type="nucleotide sequence ID" value="NZ_BORC01000004.1"/>
</dbReference>
<dbReference type="OrthoDB" id="9803101at2"/>
<dbReference type="InterPro" id="IPR006175">
    <property type="entry name" value="YjgF/YER057c/UK114"/>
</dbReference>
<dbReference type="GO" id="GO:0019239">
    <property type="term" value="F:deaminase activity"/>
    <property type="evidence" value="ECO:0007669"/>
    <property type="project" value="TreeGrafter"/>
</dbReference>
<dbReference type="AlphaFoldDB" id="A0A920BUU0"/>